<evidence type="ECO:0000313" key="5">
    <source>
        <dbReference type="EMBL" id="NVF11117.1"/>
    </source>
</evidence>
<gene>
    <name evidence="5" type="ORF">HV819_03810</name>
</gene>
<evidence type="ECO:0000259" key="4">
    <source>
        <dbReference type="PROSITE" id="PS51000"/>
    </source>
</evidence>
<dbReference type="SMART" id="SM00420">
    <property type="entry name" value="HTH_DEOR"/>
    <property type="match status" value="1"/>
</dbReference>
<dbReference type="PRINTS" id="PR00037">
    <property type="entry name" value="HTHLACR"/>
</dbReference>
<dbReference type="SMART" id="SM01134">
    <property type="entry name" value="DeoRC"/>
    <property type="match status" value="1"/>
</dbReference>
<dbReference type="InterPro" id="IPR014036">
    <property type="entry name" value="DeoR-like_C"/>
</dbReference>
<dbReference type="InterPro" id="IPR050313">
    <property type="entry name" value="Carb_Metab_HTH_regulators"/>
</dbReference>
<accession>A0ABX2N8U2</accession>
<evidence type="ECO:0000256" key="1">
    <source>
        <dbReference type="ARBA" id="ARBA00023015"/>
    </source>
</evidence>
<evidence type="ECO:0000256" key="2">
    <source>
        <dbReference type="ARBA" id="ARBA00023125"/>
    </source>
</evidence>
<dbReference type="Proteomes" id="UP000540919">
    <property type="component" value="Unassembled WGS sequence"/>
</dbReference>
<dbReference type="InterPro" id="IPR018356">
    <property type="entry name" value="Tscrpt_reg_HTH_DeoR_CS"/>
</dbReference>
<evidence type="ECO:0000313" key="6">
    <source>
        <dbReference type="Proteomes" id="UP000540919"/>
    </source>
</evidence>
<proteinExistence type="predicted"/>
<feature type="domain" description="HTH deoR-type" evidence="4">
    <location>
        <begin position="3"/>
        <end position="58"/>
    </location>
</feature>
<dbReference type="PROSITE" id="PS51000">
    <property type="entry name" value="HTH_DEOR_2"/>
    <property type="match status" value="1"/>
</dbReference>
<dbReference type="PROSITE" id="PS00894">
    <property type="entry name" value="HTH_DEOR_1"/>
    <property type="match status" value="1"/>
</dbReference>
<sequence length="254" mass="29135">MSNSIRLNEIESLLEIKNQITVSEISDRWSITDETARRDLDKLVLKGCVRRVHGGAIWVKDDETNKSEIDFYKRQIANTNEKKKIALFARDIIKNKRTLFCDSSTTCVETLKSLKNDKNLTIVTNSCAIFREIKDFKPNIISTGGIYNKNTISFHGETAERTIENYHAELSIISCRGVDIINGITDSYDNESSVKKKMIKCANEVALLVDNSKFNKTAFIRLTDLKFINYIITDSEPNIEWVNYCKDNNIKLLY</sequence>
<dbReference type="SUPFAM" id="SSF46785">
    <property type="entry name" value="Winged helix' DNA-binding domain"/>
    <property type="match status" value="1"/>
</dbReference>
<dbReference type="SUPFAM" id="SSF100950">
    <property type="entry name" value="NagB/RpiA/CoA transferase-like"/>
    <property type="match status" value="1"/>
</dbReference>
<organism evidence="5 6">
    <name type="scientific">Anaerococcus faecalis</name>
    <dbReference type="NCBI Taxonomy" id="2742993"/>
    <lineage>
        <taxon>Bacteria</taxon>
        <taxon>Bacillati</taxon>
        <taxon>Bacillota</taxon>
        <taxon>Tissierellia</taxon>
        <taxon>Tissierellales</taxon>
        <taxon>Peptoniphilaceae</taxon>
        <taxon>Anaerococcus</taxon>
    </lineage>
</organism>
<protein>
    <submittedName>
        <fullName evidence="5">DeoR/GlpR transcriptional regulator</fullName>
    </submittedName>
</protein>
<name>A0ABX2N8U2_9FIRM</name>
<dbReference type="Pfam" id="PF00455">
    <property type="entry name" value="DeoRC"/>
    <property type="match status" value="1"/>
</dbReference>
<reference evidence="5 6" key="1">
    <citation type="submission" date="2020-06" db="EMBL/GenBank/DDBJ databases">
        <title>Anaerococcus sp. nov., isolated form swine feces.</title>
        <authorList>
            <person name="Yu S."/>
        </authorList>
    </citation>
    <scope>NUCLEOTIDE SEQUENCE [LARGE SCALE GENOMIC DNA]</scope>
    <source>
        <strain evidence="5 6">AGMB00486</strain>
    </source>
</reference>
<dbReference type="PANTHER" id="PTHR30363">
    <property type="entry name" value="HTH-TYPE TRANSCRIPTIONAL REGULATOR SRLR-RELATED"/>
    <property type="match status" value="1"/>
</dbReference>
<dbReference type="InterPro" id="IPR037171">
    <property type="entry name" value="NagB/RpiA_transferase-like"/>
</dbReference>
<keyword evidence="1" id="KW-0805">Transcription regulation</keyword>
<keyword evidence="3" id="KW-0804">Transcription</keyword>
<dbReference type="Pfam" id="PF08220">
    <property type="entry name" value="HTH_DeoR"/>
    <property type="match status" value="1"/>
</dbReference>
<comment type="caution">
    <text evidence="5">The sequence shown here is derived from an EMBL/GenBank/DDBJ whole genome shotgun (WGS) entry which is preliminary data.</text>
</comment>
<evidence type="ECO:0000256" key="3">
    <source>
        <dbReference type="ARBA" id="ARBA00023163"/>
    </source>
</evidence>
<dbReference type="InterPro" id="IPR001034">
    <property type="entry name" value="DeoR_HTH"/>
</dbReference>
<dbReference type="InterPro" id="IPR036390">
    <property type="entry name" value="WH_DNA-bd_sf"/>
</dbReference>
<dbReference type="RefSeq" id="WP_176269548.1">
    <property type="nucleotide sequence ID" value="NZ_JABVBA010000003.1"/>
</dbReference>
<keyword evidence="6" id="KW-1185">Reference proteome</keyword>
<dbReference type="EMBL" id="JABVBA010000003">
    <property type="protein sequence ID" value="NVF11117.1"/>
    <property type="molecule type" value="Genomic_DNA"/>
</dbReference>
<dbReference type="PANTHER" id="PTHR30363:SF44">
    <property type="entry name" value="AGA OPERON TRANSCRIPTIONAL REPRESSOR-RELATED"/>
    <property type="match status" value="1"/>
</dbReference>
<keyword evidence="2" id="KW-0238">DNA-binding</keyword>